<dbReference type="PROSITE" id="PS51233">
    <property type="entry name" value="VWFD"/>
    <property type="match status" value="1"/>
</dbReference>
<feature type="domain" description="VWFD" evidence="1">
    <location>
        <begin position="11"/>
        <end position="149"/>
    </location>
</feature>
<dbReference type="OrthoDB" id="2139662at2759"/>
<keyword evidence="3" id="KW-1185">Reference proteome</keyword>
<reference evidence="2 3" key="1">
    <citation type="journal article" date="2018" name="PLoS ONE">
        <title>The draft genome of Kipferlia bialata reveals reductive genome evolution in fornicate parasites.</title>
        <authorList>
            <person name="Tanifuji G."/>
            <person name="Takabayashi S."/>
            <person name="Kume K."/>
            <person name="Takagi M."/>
            <person name="Nakayama T."/>
            <person name="Kamikawa R."/>
            <person name="Inagaki Y."/>
            <person name="Hashimoto T."/>
        </authorList>
    </citation>
    <scope>NUCLEOTIDE SEQUENCE [LARGE SCALE GENOMIC DNA]</scope>
    <source>
        <strain evidence="2">NY0173</strain>
    </source>
</reference>
<dbReference type="AlphaFoldDB" id="A0A9K3GQ02"/>
<comment type="caution">
    <text evidence="2">The sequence shown here is derived from an EMBL/GenBank/DDBJ whole genome shotgun (WGS) entry which is preliminary data.</text>
</comment>
<feature type="non-terminal residue" evidence="2">
    <location>
        <position position="1"/>
    </location>
</feature>
<name>A0A9K3GQ02_9EUKA</name>
<proteinExistence type="predicted"/>
<sequence length="149" mass="16126">VLLVKDAPASAVCKSTGDPHYRTFYGVRHNYYGIGAHVLARLDIDDEENTSGWGVEVQTVMKKWNTSTNGPSNNDALAIKLYDSDSEYTLEFQAAETRTATPIVRVSSSGVWVSSEDSDADATYNATLLEGGSIGVISWTRVTETGKDA</sequence>
<feature type="non-terminal residue" evidence="2">
    <location>
        <position position="149"/>
    </location>
</feature>
<gene>
    <name evidence="2" type="ORF">KIPB_013949</name>
</gene>
<evidence type="ECO:0000259" key="1">
    <source>
        <dbReference type="PROSITE" id="PS51233"/>
    </source>
</evidence>
<evidence type="ECO:0000313" key="3">
    <source>
        <dbReference type="Proteomes" id="UP000265618"/>
    </source>
</evidence>
<protein>
    <recommendedName>
        <fullName evidence="1">VWFD domain-containing protein</fullName>
    </recommendedName>
</protein>
<dbReference type="Proteomes" id="UP000265618">
    <property type="component" value="Unassembled WGS sequence"/>
</dbReference>
<accession>A0A9K3GQ02</accession>
<evidence type="ECO:0000313" key="2">
    <source>
        <dbReference type="EMBL" id="GIQ90943.1"/>
    </source>
</evidence>
<dbReference type="EMBL" id="BDIP01006905">
    <property type="protein sequence ID" value="GIQ90943.1"/>
    <property type="molecule type" value="Genomic_DNA"/>
</dbReference>
<dbReference type="InterPro" id="IPR001846">
    <property type="entry name" value="VWF_type-D"/>
</dbReference>
<organism evidence="2 3">
    <name type="scientific">Kipferlia bialata</name>
    <dbReference type="NCBI Taxonomy" id="797122"/>
    <lineage>
        <taxon>Eukaryota</taxon>
        <taxon>Metamonada</taxon>
        <taxon>Carpediemonas-like organisms</taxon>
        <taxon>Kipferlia</taxon>
    </lineage>
</organism>